<evidence type="ECO:0000313" key="3">
    <source>
        <dbReference type="Proteomes" id="UP000001213"/>
    </source>
</evidence>
<accession>D5UQ15</accession>
<dbReference type="Proteomes" id="UP000001213">
    <property type="component" value="Chromosome"/>
</dbReference>
<evidence type="ECO:0000256" key="1">
    <source>
        <dbReference type="SAM" id="Phobius"/>
    </source>
</evidence>
<name>D5UQ15_TSUPD</name>
<organism evidence="2 3">
    <name type="scientific">Tsukamurella paurometabola (strain ATCC 8368 / DSM 20162 / CCUG 35730 / CIP 100753 / JCM 10117 / KCTC 9821 / NBRC 16120 / NCIMB 702349 / NCTC 13040)</name>
    <name type="common">Corynebacterium paurometabolum</name>
    <dbReference type="NCBI Taxonomy" id="521096"/>
    <lineage>
        <taxon>Bacteria</taxon>
        <taxon>Bacillati</taxon>
        <taxon>Actinomycetota</taxon>
        <taxon>Actinomycetes</taxon>
        <taxon>Mycobacteriales</taxon>
        <taxon>Tsukamurellaceae</taxon>
        <taxon>Tsukamurella</taxon>
    </lineage>
</organism>
<dbReference type="RefSeq" id="WP_013124838.1">
    <property type="nucleotide sequence ID" value="NC_014158.1"/>
</dbReference>
<dbReference type="KEGG" id="tpr:Tpau_0129"/>
<dbReference type="AlphaFoldDB" id="D5UQ15"/>
<dbReference type="STRING" id="521096.Tpau_0129"/>
<evidence type="ECO:0000313" key="2">
    <source>
        <dbReference type="EMBL" id="ADG76783.1"/>
    </source>
</evidence>
<keyword evidence="1" id="KW-0472">Membrane</keyword>
<keyword evidence="1" id="KW-1133">Transmembrane helix</keyword>
<dbReference type="InterPro" id="IPR021215">
    <property type="entry name" value="DUF2752"/>
</dbReference>
<keyword evidence="1" id="KW-0812">Transmembrane</keyword>
<evidence type="ECO:0008006" key="4">
    <source>
        <dbReference type="Google" id="ProtNLM"/>
    </source>
</evidence>
<dbReference type="EMBL" id="CP001966">
    <property type="protein sequence ID" value="ADG76783.1"/>
    <property type="molecule type" value="Genomic_DNA"/>
</dbReference>
<sequence>MTVGTVSGGDRLRAAAGPILAATGVGGLVLALHLRDPHVEYSWGVCPLYAISGVYCPGCGGLRAVNDLTNFDFAGAFSSNLLVYPIAGILIWLWLRWLGSAVGFDVPAVPKNRWLWIGVGVAIAVWCVARNVPGSPFAP</sequence>
<reference evidence="3" key="1">
    <citation type="submission" date="2010-03" db="EMBL/GenBank/DDBJ databases">
        <title>The complete chromosome of Tsukamurella paurometabola DSM 20162.</title>
        <authorList>
            <consortium name="US DOE Joint Genome Institute (JGI-PGF)"/>
            <person name="Lucas S."/>
            <person name="Copeland A."/>
            <person name="Lapidus A."/>
            <person name="Glavina del Rio T."/>
            <person name="Dalin E."/>
            <person name="Tice H."/>
            <person name="Bruce D."/>
            <person name="Goodwin L."/>
            <person name="Pitluck S."/>
            <person name="Kyrpides N."/>
            <person name="Mavromatis K."/>
            <person name="Ivanova N."/>
            <person name="Mikhailova N."/>
            <person name="Munk A.C."/>
            <person name="Brettin T."/>
            <person name="Detter J.C."/>
            <person name="Tapia R."/>
            <person name="Han C."/>
            <person name="Larimer F."/>
            <person name="Land M."/>
            <person name="Hauser L."/>
            <person name="Markowitz V."/>
            <person name="Cheng J.-F."/>
            <person name="Hugenholtz P."/>
            <person name="Woyke T."/>
            <person name="Wu D."/>
            <person name="Jando M."/>
            <person name="Brambilla E."/>
            <person name="Klenk H.-P."/>
            <person name="Eisen J.A."/>
        </authorList>
    </citation>
    <scope>NUCLEOTIDE SEQUENCE [LARGE SCALE GENOMIC DNA]</scope>
    <source>
        <strain evidence="3">ATCC 8368 / DSM 20162 / CCUG 35730 / CIP 100753 / JCM 10117 / KCTC 9821 / NBRC 16120 / NCIMB 702349 / NCTC 13040</strain>
    </source>
</reference>
<keyword evidence="3" id="KW-1185">Reference proteome</keyword>
<feature type="transmembrane region" description="Helical" evidence="1">
    <location>
        <begin position="41"/>
        <end position="62"/>
    </location>
</feature>
<dbReference type="Pfam" id="PF10825">
    <property type="entry name" value="DUF2752"/>
    <property type="match status" value="1"/>
</dbReference>
<feature type="transmembrane region" description="Helical" evidence="1">
    <location>
        <begin position="74"/>
        <end position="94"/>
    </location>
</feature>
<protein>
    <recommendedName>
        <fullName evidence="4">DUF2752 domain-containing protein</fullName>
    </recommendedName>
</protein>
<feature type="transmembrane region" description="Helical" evidence="1">
    <location>
        <begin position="12"/>
        <end position="35"/>
    </location>
</feature>
<gene>
    <name evidence="2" type="ordered locus">Tpau_0129</name>
</gene>
<reference evidence="2 3" key="2">
    <citation type="journal article" date="2011" name="Stand. Genomic Sci.">
        <title>Complete genome sequence of Tsukamurella paurometabola type strain (no. 33).</title>
        <authorList>
            <person name="Munk A.C."/>
            <person name="Lapidus A."/>
            <person name="Lucas S."/>
            <person name="Nolan M."/>
            <person name="Tice H."/>
            <person name="Cheng J.F."/>
            <person name="Del Rio T.G."/>
            <person name="Goodwin L."/>
            <person name="Pitluck S."/>
            <person name="Liolios K."/>
            <person name="Huntemann M."/>
            <person name="Ivanova N."/>
            <person name="Mavromatis K."/>
            <person name="Mikhailova N."/>
            <person name="Pati A."/>
            <person name="Chen A."/>
            <person name="Palaniappan K."/>
            <person name="Tapia R."/>
            <person name="Han C."/>
            <person name="Land M."/>
            <person name="Hauser L."/>
            <person name="Chang Y.J."/>
            <person name="Jeffries C.D."/>
            <person name="Brettin T."/>
            <person name="Yasawong M."/>
            <person name="Brambilla E.M."/>
            <person name="Rohde M."/>
            <person name="Sikorski J."/>
            <person name="Goker M."/>
            <person name="Detter J.C."/>
            <person name="Woyke T."/>
            <person name="Bristow J."/>
            <person name="Eisen J.A."/>
            <person name="Markowitz V."/>
            <person name="Hugenholtz P."/>
            <person name="Kyrpides N.C."/>
            <person name="Klenk H.P."/>
        </authorList>
    </citation>
    <scope>NUCLEOTIDE SEQUENCE [LARGE SCALE GENOMIC DNA]</scope>
    <source>
        <strain evidence="3">ATCC 8368 / DSM 20162 / CCUG 35730 / CIP 100753 / JCM 10117 / KCTC 9821 / NBRC 16120 / NCIMB 702349 / NCTC 13040</strain>
    </source>
</reference>
<feature type="transmembrane region" description="Helical" evidence="1">
    <location>
        <begin position="114"/>
        <end position="132"/>
    </location>
</feature>
<proteinExistence type="predicted"/>
<dbReference type="HOGENOM" id="CLU_098258_1_1_11"/>